<reference evidence="2 3" key="1">
    <citation type="submission" date="2019-08" db="EMBL/GenBank/DDBJ databases">
        <title>Pedobacter sp. nov., isolated from Han river, South Korea.</title>
        <authorList>
            <person name="Lee D.-H."/>
            <person name="Kim Y.-S."/>
            <person name="Hwang E.-M."/>
            <person name="Le Tran T.C."/>
            <person name="Cha C.-J."/>
        </authorList>
    </citation>
    <scope>NUCLEOTIDE SEQUENCE [LARGE SCALE GENOMIC DNA]</scope>
    <source>
        <strain evidence="2 3">CJ43</strain>
    </source>
</reference>
<dbReference type="RefSeq" id="WP_149074874.1">
    <property type="nucleotide sequence ID" value="NZ_CP043329.1"/>
</dbReference>
<keyword evidence="3" id="KW-1185">Reference proteome</keyword>
<evidence type="ECO:0008006" key="4">
    <source>
        <dbReference type="Google" id="ProtNLM"/>
    </source>
</evidence>
<keyword evidence="1" id="KW-0732">Signal</keyword>
<gene>
    <name evidence="2" type="ORF">FYC62_10340</name>
</gene>
<evidence type="ECO:0000313" key="3">
    <source>
        <dbReference type="Proteomes" id="UP000323653"/>
    </source>
</evidence>
<dbReference type="Gene3D" id="3.10.450.50">
    <property type="match status" value="1"/>
</dbReference>
<feature type="signal peptide" evidence="1">
    <location>
        <begin position="1"/>
        <end position="20"/>
    </location>
</feature>
<organism evidence="2 3">
    <name type="scientific">Pedobacter aquae</name>
    <dbReference type="NCBI Taxonomy" id="2605747"/>
    <lineage>
        <taxon>Bacteria</taxon>
        <taxon>Pseudomonadati</taxon>
        <taxon>Bacteroidota</taxon>
        <taxon>Sphingobacteriia</taxon>
        <taxon>Sphingobacteriales</taxon>
        <taxon>Sphingobacteriaceae</taxon>
        <taxon>Pedobacter</taxon>
    </lineage>
</organism>
<protein>
    <recommendedName>
        <fullName evidence="4">Nuclear transport factor 2 family protein</fullName>
    </recommendedName>
</protein>
<dbReference type="AlphaFoldDB" id="A0A5C0VHG9"/>
<dbReference type="KEGG" id="pej:FYC62_10340"/>
<name>A0A5C0VHG9_9SPHI</name>
<accession>A0A5C0VHG9</accession>
<dbReference type="EMBL" id="CP043329">
    <property type="protein sequence ID" value="QEK52006.1"/>
    <property type="molecule type" value="Genomic_DNA"/>
</dbReference>
<evidence type="ECO:0000313" key="2">
    <source>
        <dbReference type="EMBL" id="QEK52006.1"/>
    </source>
</evidence>
<proteinExistence type="predicted"/>
<feature type="chain" id="PRO_5023038800" description="Nuclear transport factor 2 family protein" evidence="1">
    <location>
        <begin position="21"/>
        <end position="279"/>
    </location>
</feature>
<evidence type="ECO:0000256" key="1">
    <source>
        <dbReference type="SAM" id="SignalP"/>
    </source>
</evidence>
<dbReference type="Proteomes" id="UP000323653">
    <property type="component" value="Chromosome"/>
</dbReference>
<sequence length="279" mass="32498">MTKKISYFFLALCFSIPAFAQKADGTIRSLINTEDFFNLLVKREGIQKSFLKFADAKGIVFRPGPVDMRKYYTKNSESEYQISWKPEYARISKEGDLAFTTGPYELVSAQDTTYGHYLSIWKNDHSKWKLWLDVGITHAKPPTVLKYEYYDPSNYKYPKLLGPQKIQMREDIVFNTDILLGKALKLSGNKNFKEFYDPKVRLYFPEYLPVIGKLKALDFIDKKDLNIVSNPITAERAISGDLAYTYGDASINQENYHYVRVWKLDDDMKWNIILDVYSK</sequence>